<protein>
    <submittedName>
        <fullName evidence="2">ABC transporter permease protein</fullName>
    </submittedName>
</protein>
<feature type="transmembrane region" description="Helical" evidence="1">
    <location>
        <begin position="157"/>
        <end position="178"/>
    </location>
</feature>
<organism evidence="2 3">
    <name type="scientific">Chitinivibrio alkaliphilus ACht1</name>
    <dbReference type="NCBI Taxonomy" id="1313304"/>
    <lineage>
        <taxon>Bacteria</taxon>
        <taxon>Pseudomonadati</taxon>
        <taxon>Fibrobacterota</taxon>
        <taxon>Chitinivibrionia</taxon>
        <taxon>Chitinivibrionales</taxon>
        <taxon>Chitinivibrionaceae</taxon>
        <taxon>Chitinivibrio</taxon>
    </lineage>
</organism>
<dbReference type="AlphaFoldDB" id="U7D7U4"/>
<dbReference type="STRING" id="1313304.CALK_1961"/>
<dbReference type="OrthoDB" id="9806241at2"/>
<sequence>MAISFIDNLARETGRFFHSGIAHLGGMSLFFFAALRIKPKYSFVISHMVQMGINSLFIVILASIFTGFITTWQVQYLAGDIAGLNYLGMLVLKAVLTELGPTLIGLVLAGRIGAKVAAEVGTMRITEQVDAMICLSLNPIKYIVTPRIISGIIMTPVLFIYGSVAAIVSSQLLATLALGLHPGVFYNSMKPMFEMGDLYMGLTKSLVFGTITTVTGAYFGYYTRGGAMGVGRSTRNAVVSAAVLILFANVIVSQIFSLFY</sequence>
<feature type="transmembrane region" description="Helical" evidence="1">
    <location>
        <begin position="198"/>
        <end position="221"/>
    </location>
</feature>
<keyword evidence="3" id="KW-1185">Reference proteome</keyword>
<feature type="transmembrane region" description="Helical" evidence="1">
    <location>
        <begin position="56"/>
        <end position="74"/>
    </location>
</feature>
<dbReference type="eggNOG" id="COG0767">
    <property type="taxonomic scope" value="Bacteria"/>
</dbReference>
<accession>U7D7U4</accession>
<dbReference type="RefSeq" id="WP_022637381.1">
    <property type="nucleotide sequence ID" value="NZ_ASJR01000018.1"/>
</dbReference>
<keyword evidence="1" id="KW-1133">Transmembrane helix</keyword>
<dbReference type="Pfam" id="PF02405">
    <property type="entry name" value="MlaE"/>
    <property type="match status" value="1"/>
</dbReference>
<dbReference type="PANTHER" id="PTHR30188">
    <property type="entry name" value="ABC TRANSPORTER PERMEASE PROTEIN-RELATED"/>
    <property type="match status" value="1"/>
</dbReference>
<dbReference type="EMBL" id="ASJR01000018">
    <property type="protein sequence ID" value="ERP31162.1"/>
    <property type="molecule type" value="Genomic_DNA"/>
</dbReference>
<name>U7D7U4_9BACT</name>
<reference evidence="2 3" key="1">
    <citation type="journal article" date="2013" name="Environ. Microbiol.">
        <title>Genome analysis of Chitinivibrio alkaliphilus gen. nov., sp. nov., a novel extremely haloalkaliphilic anaerobic chitinolytic bacterium from the candidate phylum Termite Group 3.</title>
        <authorList>
            <person name="Sorokin D.Y."/>
            <person name="Gumerov V.M."/>
            <person name="Rakitin A.L."/>
            <person name="Beletsky A.V."/>
            <person name="Damste J.S."/>
            <person name="Muyzer G."/>
            <person name="Mardanov A.V."/>
            <person name="Ravin N.V."/>
        </authorList>
    </citation>
    <scope>NUCLEOTIDE SEQUENCE [LARGE SCALE GENOMIC DNA]</scope>
    <source>
        <strain evidence="2 3">ACht1</strain>
    </source>
</reference>
<feature type="transmembrane region" description="Helical" evidence="1">
    <location>
        <begin position="16"/>
        <end position="35"/>
    </location>
</feature>
<proteinExistence type="predicted"/>
<dbReference type="Proteomes" id="UP000017148">
    <property type="component" value="Unassembled WGS sequence"/>
</dbReference>
<evidence type="ECO:0000313" key="3">
    <source>
        <dbReference type="Proteomes" id="UP000017148"/>
    </source>
</evidence>
<evidence type="ECO:0000256" key="1">
    <source>
        <dbReference type="SAM" id="Phobius"/>
    </source>
</evidence>
<dbReference type="InterPro" id="IPR030802">
    <property type="entry name" value="Permease_MalE"/>
</dbReference>
<keyword evidence="1" id="KW-0812">Transmembrane</keyword>
<dbReference type="GO" id="GO:0005548">
    <property type="term" value="F:phospholipid transporter activity"/>
    <property type="evidence" value="ECO:0007669"/>
    <property type="project" value="TreeGrafter"/>
</dbReference>
<feature type="transmembrane region" description="Helical" evidence="1">
    <location>
        <begin position="237"/>
        <end position="259"/>
    </location>
</feature>
<keyword evidence="1" id="KW-0472">Membrane</keyword>
<dbReference type="GO" id="GO:0043190">
    <property type="term" value="C:ATP-binding cassette (ABC) transporter complex"/>
    <property type="evidence" value="ECO:0007669"/>
    <property type="project" value="InterPro"/>
</dbReference>
<evidence type="ECO:0000313" key="2">
    <source>
        <dbReference type="EMBL" id="ERP31162.1"/>
    </source>
</evidence>
<feature type="transmembrane region" description="Helical" evidence="1">
    <location>
        <begin position="86"/>
        <end position="109"/>
    </location>
</feature>
<gene>
    <name evidence="2" type="ORF">CALK_1961</name>
</gene>
<dbReference type="PANTHER" id="PTHR30188:SF4">
    <property type="entry name" value="PROTEIN TRIGALACTOSYLDIACYLGLYCEROL 1, CHLOROPLASTIC"/>
    <property type="match status" value="1"/>
</dbReference>
<comment type="caution">
    <text evidence="2">The sequence shown here is derived from an EMBL/GenBank/DDBJ whole genome shotgun (WGS) entry which is preliminary data.</text>
</comment>